<proteinExistence type="predicted"/>
<dbReference type="SUPFAM" id="SSF52058">
    <property type="entry name" value="L domain-like"/>
    <property type="match status" value="1"/>
</dbReference>
<gene>
    <name evidence="1" type="ORF">CD175_20425</name>
</gene>
<accession>A0A2S6FID1</accession>
<protein>
    <recommendedName>
        <fullName evidence="3">Leucine-rich repeat domain-containing protein</fullName>
    </recommendedName>
</protein>
<evidence type="ECO:0000313" key="1">
    <source>
        <dbReference type="EMBL" id="PPK37209.1"/>
    </source>
</evidence>
<evidence type="ECO:0008006" key="3">
    <source>
        <dbReference type="Google" id="ProtNLM"/>
    </source>
</evidence>
<dbReference type="EMBL" id="NIRS01000005">
    <property type="protein sequence ID" value="PPK37209.1"/>
    <property type="molecule type" value="Genomic_DNA"/>
</dbReference>
<name>A0A2S6FID1_9PSED</name>
<reference evidence="2" key="1">
    <citation type="submission" date="2017-06" db="EMBL/GenBank/DDBJ databases">
        <authorList>
            <person name="Furmanczyk E.M."/>
        </authorList>
    </citation>
    <scope>NUCLEOTIDE SEQUENCE [LARGE SCALE GENOMIC DNA]</scope>
    <source>
        <strain evidence="2">AP3_16</strain>
    </source>
</reference>
<evidence type="ECO:0000313" key="2">
    <source>
        <dbReference type="Proteomes" id="UP000238541"/>
    </source>
</evidence>
<keyword evidence="2" id="KW-1185">Reference proteome</keyword>
<dbReference type="AlphaFoldDB" id="A0A2S6FID1"/>
<organism evidence="1 2">
    <name type="scientific">Pseudomonas laurylsulfatiphila</name>
    <dbReference type="NCBI Taxonomy" id="2011015"/>
    <lineage>
        <taxon>Bacteria</taxon>
        <taxon>Pseudomonadati</taxon>
        <taxon>Pseudomonadota</taxon>
        <taxon>Gammaproteobacteria</taxon>
        <taxon>Pseudomonadales</taxon>
        <taxon>Pseudomonadaceae</taxon>
        <taxon>Pseudomonas</taxon>
    </lineage>
</organism>
<dbReference type="Proteomes" id="UP000238541">
    <property type="component" value="Unassembled WGS sequence"/>
</dbReference>
<dbReference type="InterPro" id="IPR050715">
    <property type="entry name" value="LRR-SigEffector_domain"/>
</dbReference>
<comment type="caution">
    <text evidence="1">The sequence shown here is derived from an EMBL/GenBank/DDBJ whole genome shotgun (WGS) entry which is preliminary data.</text>
</comment>
<dbReference type="PANTHER" id="PTHR45752:SF187">
    <property type="entry name" value="LEUCINE-RICH REPEAT AND IQ DOMAIN-CONTAINING PROTEIN 4"/>
    <property type="match status" value="1"/>
</dbReference>
<dbReference type="InterPro" id="IPR032675">
    <property type="entry name" value="LRR_dom_sf"/>
</dbReference>
<dbReference type="Gene3D" id="3.80.10.10">
    <property type="entry name" value="Ribonuclease Inhibitor"/>
    <property type="match status" value="1"/>
</dbReference>
<dbReference type="PANTHER" id="PTHR45752">
    <property type="entry name" value="LEUCINE-RICH REPEAT-CONTAINING"/>
    <property type="match status" value="1"/>
</dbReference>
<sequence>MTSYTATAKAFTPVKIPAPIKTLFDDISFARVAAEHISKATGTPVTIEDTVTQDTLDKVTALRVLSGEPLKITNLRGIGHLRNLEDVMIERQLITRLPEDFGTLAKLKSAYFINCSLKSIPDWICKLESLISLNLSSQSPLGILRGSIPESIGNLIKLERFDVGNNNNLCGKLPDSFARLTALKNLLVQSNGFEDLTVLNAMPSTTTINARNQALGIFELGNVAQNSLLPIRLPEVFVQAQTPGDVLYEPGGVQIVGSPDAYLDENLRYVHLPTRTPGTFEVMLAIHGRLTNVSYRYTVTA</sequence>
<dbReference type="RefSeq" id="WP_104450289.1">
    <property type="nucleotide sequence ID" value="NZ_JBLZZR010000379.1"/>
</dbReference>